<dbReference type="PANTHER" id="PTHR46041:SF2">
    <property type="entry name" value="MITOCHONDRIAL INNER MEMBRANE PROTEASE SUBUNIT 2"/>
    <property type="match status" value="1"/>
</dbReference>
<dbReference type="AlphaFoldDB" id="A0A484NMH6"/>
<dbReference type="OrthoDB" id="9996127at2759"/>
<evidence type="ECO:0000256" key="8">
    <source>
        <dbReference type="ARBA" id="ARBA00022989"/>
    </source>
</evidence>
<dbReference type="InterPro" id="IPR036286">
    <property type="entry name" value="LexA/Signal_pep-like_sf"/>
</dbReference>
<dbReference type="NCBIfam" id="TIGR02227">
    <property type="entry name" value="sigpep_I_bact"/>
    <property type="match status" value="1"/>
</dbReference>
<evidence type="ECO:0000256" key="3">
    <source>
        <dbReference type="ARBA" id="ARBA00013650"/>
    </source>
</evidence>
<evidence type="ECO:0000256" key="4">
    <source>
        <dbReference type="ARBA" id="ARBA00022670"/>
    </source>
</evidence>
<evidence type="ECO:0000256" key="10">
    <source>
        <dbReference type="ARBA" id="ARBA00023136"/>
    </source>
</evidence>
<comment type="similarity">
    <text evidence="2">Belongs to the peptidase S26 family. IMP2 subfamily.</text>
</comment>
<evidence type="ECO:0000313" key="13">
    <source>
        <dbReference type="EMBL" id="VFR00995.1"/>
    </source>
</evidence>
<accession>A0A484NMH6</accession>
<keyword evidence="8" id="KW-1133">Transmembrane helix</keyword>
<dbReference type="Pfam" id="PF10502">
    <property type="entry name" value="Peptidase_S26"/>
    <property type="match status" value="2"/>
</dbReference>
<dbReference type="InterPro" id="IPR019533">
    <property type="entry name" value="Peptidase_S26"/>
</dbReference>
<evidence type="ECO:0000256" key="1">
    <source>
        <dbReference type="ARBA" id="ARBA00004434"/>
    </source>
</evidence>
<evidence type="ECO:0000256" key="7">
    <source>
        <dbReference type="ARBA" id="ARBA00022801"/>
    </source>
</evidence>
<feature type="active site" evidence="11">
    <location>
        <position position="38"/>
    </location>
</feature>
<dbReference type="SUPFAM" id="SSF51306">
    <property type="entry name" value="LexA/Signal peptidase"/>
    <property type="match status" value="1"/>
</dbReference>
<name>A0A484NMH6_9ASTE</name>
<protein>
    <recommendedName>
        <fullName evidence="3">Mitochondrial inner membrane protease subunit 2</fullName>
    </recommendedName>
</protein>
<keyword evidence="7" id="KW-0378">Hydrolase</keyword>
<dbReference type="InterPro" id="IPR037730">
    <property type="entry name" value="IMP2"/>
</dbReference>
<dbReference type="EMBL" id="OOIL02006718">
    <property type="protein sequence ID" value="VFR00995.1"/>
    <property type="molecule type" value="Genomic_DNA"/>
</dbReference>
<feature type="active site" evidence="11">
    <location>
        <position position="88"/>
    </location>
</feature>
<evidence type="ECO:0000256" key="2">
    <source>
        <dbReference type="ARBA" id="ARBA00007066"/>
    </source>
</evidence>
<dbReference type="GO" id="GO:0006465">
    <property type="term" value="P:signal peptide processing"/>
    <property type="evidence" value="ECO:0007669"/>
    <property type="project" value="InterPro"/>
</dbReference>
<dbReference type="Gene3D" id="2.10.109.10">
    <property type="entry name" value="Umud Fragment, subunit A"/>
    <property type="match status" value="1"/>
</dbReference>
<evidence type="ECO:0000256" key="9">
    <source>
        <dbReference type="ARBA" id="ARBA00023128"/>
    </source>
</evidence>
<dbReference type="CDD" id="cd06530">
    <property type="entry name" value="S26_SPase_I"/>
    <property type="match status" value="1"/>
</dbReference>
<sequence length="167" mass="18632">MGRLKFLWDTTKYIFTGGLIGITVSDRYASLISVKGISMYPTFNPHGDGPLTRDCVLLEKLCLEKYKFSKGDVVVFRSPSDHHKRNIKRIIGLPGDLISTQEDSYDAVIVPEGHCWVEGDNAPHSLDSRSHGPVPLGLICGRVTHIVWPPQRFGSVERRLPRGIPPL</sequence>
<feature type="domain" description="Peptidase S26" evidence="12">
    <location>
        <begin position="9"/>
        <end position="103"/>
    </location>
</feature>
<dbReference type="PRINTS" id="PR00727">
    <property type="entry name" value="LEADERPTASE"/>
</dbReference>
<evidence type="ECO:0000313" key="14">
    <source>
        <dbReference type="Proteomes" id="UP000595140"/>
    </source>
</evidence>
<dbReference type="GO" id="GO:0006627">
    <property type="term" value="P:protein processing involved in protein targeting to mitochondrion"/>
    <property type="evidence" value="ECO:0007669"/>
    <property type="project" value="InterPro"/>
</dbReference>
<keyword evidence="10" id="KW-0472">Membrane</keyword>
<organism evidence="13 14">
    <name type="scientific">Cuscuta campestris</name>
    <dbReference type="NCBI Taxonomy" id="132261"/>
    <lineage>
        <taxon>Eukaryota</taxon>
        <taxon>Viridiplantae</taxon>
        <taxon>Streptophyta</taxon>
        <taxon>Embryophyta</taxon>
        <taxon>Tracheophyta</taxon>
        <taxon>Spermatophyta</taxon>
        <taxon>Magnoliopsida</taxon>
        <taxon>eudicotyledons</taxon>
        <taxon>Gunneridae</taxon>
        <taxon>Pentapetalae</taxon>
        <taxon>asterids</taxon>
        <taxon>lamiids</taxon>
        <taxon>Solanales</taxon>
        <taxon>Convolvulaceae</taxon>
        <taxon>Cuscuteae</taxon>
        <taxon>Cuscuta</taxon>
        <taxon>Cuscuta subgen. Grammica</taxon>
        <taxon>Cuscuta sect. Cleistogrammica</taxon>
    </lineage>
</organism>
<dbReference type="FunFam" id="2.10.109.10:FF:000005">
    <property type="entry name" value="Mitochondrial inner membrane protease subunit"/>
    <property type="match status" value="1"/>
</dbReference>
<keyword evidence="14" id="KW-1185">Reference proteome</keyword>
<keyword evidence="4" id="KW-0645">Protease</keyword>
<dbReference type="GO" id="GO:0042720">
    <property type="term" value="C:mitochondrial inner membrane peptidase complex"/>
    <property type="evidence" value="ECO:0007669"/>
    <property type="project" value="InterPro"/>
</dbReference>
<feature type="domain" description="Peptidase S26" evidence="12">
    <location>
        <begin position="106"/>
        <end position="148"/>
    </location>
</feature>
<keyword evidence="5" id="KW-0812">Transmembrane</keyword>
<evidence type="ECO:0000259" key="12">
    <source>
        <dbReference type="Pfam" id="PF10502"/>
    </source>
</evidence>
<dbReference type="Proteomes" id="UP000595140">
    <property type="component" value="Unassembled WGS sequence"/>
</dbReference>
<evidence type="ECO:0000256" key="6">
    <source>
        <dbReference type="ARBA" id="ARBA00022792"/>
    </source>
</evidence>
<gene>
    <name evidence="13" type="ORF">CCAM_LOCUS42770</name>
</gene>
<proteinExistence type="inferred from homology"/>
<evidence type="ECO:0000256" key="11">
    <source>
        <dbReference type="PIRSR" id="PIRSR600223-1"/>
    </source>
</evidence>
<dbReference type="PANTHER" id="PTHR46041">
    <property type="entry name" value="MITOCHONDRIAL INNER MEMBRANE PROTEASE SUBUNIT 2"/>
    <property type="match status" value="1"/>
</dbReference>
<keyword evidence="9" id="KW-0496">Mitochondrion</keyword>
<evidence type="ECO:0000256" key="5">
    <source>
        <dbReference type="ARBA" id="ARBA00022692"/>
    </source>
</evidence>
<comment type="subcellular location">
    <subcellularLocation>
        <location evidence="1">Mitochondrion inner membrane</location>
        <topology evidence="1">Single-pass membrane protein</topology>
    </subcellularLocation>
</comment>
<reference evidence="13 14" key="1">
    <citation type="submission" date="2018-04" db="EMBL/GenBank/DDBJ databases">
        <authorList>
            <person name="Vogel A."/>
        </authorList>
    </citation>
    <scope>NUCLEOTIDE SEQUENCE [LARGE SCALE GENOMIC DNA]</scope>
</reference>
<dbReference type="InterPro" id="IPR000223">
    <property type="entry name" value="Pept_S26A_signal_pept_1"/>
</dbReference>
<keyword evidence="6" id="KW-0999">Mitochondrion inner membrane</keyword>
<dbReference type="GO" id="GO:0004252">
    <property type="term" value="F:serine-type endopeptidase activity"/>
    <property type="evidence" value="ECO:0007669"/>
    <property type="project" value="InterPro"/>
</dbReference>